<dbReference type="InterPro" id="IPR029044">
    <property type="entry name" value="Nucleotide-diphossugar_trans"/>
</dbReference>
<feature type="domain" description="Glycosyltransferase 2-like" evidence="4">
    <location>
        <begin position="16"/>
        <end position="145"/>
    </location>
</feature>
<reference evidence="6" key="1">
    <citation type="journal article" date="2019" name="Int. J. Syst. Evol. Microbiol.">
        <title>The Global Catalogue of Microorganisms (GCM) 10K type strain sequencing project: providing services to taxonomists for standard genome sequencing and annotation.</title>
        <authorList>
            <consortium name="The Broad Institute Genomics Platform"/>
            <consortium name="The Broad Institute Genome Sequencing Center for Infectious Disease"/>
            <person name="Wu L."/>
            <person name="Ma J."/>
        </authorList>
    </citation>
    <scope>NUCLEOTIDE SEQUENCE [LARGE SCALE GENOMIC DNA]</scope>
    <source>
        <strain evidence="6">JCM 18532</strain>
    </source>
</reference>
<evidence type="ECO:0000256" key="2">
    <source>
        <dbReference type="ARBA" id="ARBA00022676"/>
    </source>
</evidence>
<evidence type="ECO:0000259" key="4">
    <source>
        <dbReference type="Pfam" id="PF00535"/>
    </source>
</evidence>
<keyword evidence="6" id="KW-1185">Reference proteome</keyword>
<dbReference type="EMBL" id="BAABKN010000043">
    <property type="protein sequence ID" value="GAA4760901.1"/>
    <property type="molecule type" value="Genomic_DNA"/>
</dbReference>
<dbReference type="Gene3D" id="3.90.550.10">
    <property type="entry name" value="Spore Coat Polysaccharide Biosynthesis Protein SpsA, Chain A"/>
    <property type="match status" value="1"/>
</dbReference>
<dbReference type="PANTHER" id="PTHR43685:SF5">
    <property type="entry name" value="GLYCOSYLTRANSFERASE EPSE-RELATED"/>
    <property type="match status" value="1"/>
</dbReference>
<name>A0ABP8ZMW3_9ACTN</name>
<evidence type="ECO:0000256" key="3">
    <source>
        <dbReference type="ARBA" id="ARBA00022679"/>
    </source>
</evidence>
<dbReference type="PANTHER" id="PTHR43685">
    <property type="entry name" value="GLYCOSYLTRANSFERASE"/>
    <property type="match status" value="1"/>
</dbReference>
<dbReference type="CDD" id="cd00761">
    <property type="entry name" value="Glyco_tranf_GTA_type"/>
    <property type="match status" value="1"/>
</dbReference>
<evidence type="ECO:0000313" key="5">
    <source>
        <dbReference type="EMBL" id="GAA4760901.1"/>
    </source>
</evidence>
<dbReference type="Proteomes" id="UP001499882">
    <property type="component" value="Unassembled WGS sequence"/>
</dbReference>
<dbReference type="SUPFAM" id="SSF53448">
    <property type="entry name" value="Nucleotide-diphospho-sugar transferases"/>
    <property type="match status" value="1"/>
</dbReference>
<proteinExistence type="inferred from homology"/>
<organism evidence="5 6">
    <name type="scientific">Nocardioides endophyticus</name>
    <dbReference type="NCBI Taxonomy" id="1353775"/>
    <lineage>
        <taxon>Bacteria</taxon>
        <taxon>Bacillati</taxon>
        <taxon>Actinomycetota</taxon>
        <taxon>Actinomycetes</taxon>
        <taxon>Propionibacteriales</taxon>
        <taxon>Nocardioidaceae</taxon>
        <taxon>Nocardioides</taxon>
    </lineage>
</organism>
<dbReference type="InterPro" id="IPR001173">
    <property type="entry name" value="Glyco_trans_2-like"/>
</dbReference>
<comment type="caution">
    <text evidence="5">The sequence shown here is derived from an EMBL/GenBank/DDBJ whole genome shotgun (WGS) entry which is preliminary data.</text>
</comment>
<keyword evidence="2" id="KW-0328">Glycosyltransferase</keyword>
<evidence type="ECO:0000256" key="1">
    <source>
        <dbReference type="ARBA" id="ARBA00006739"/>
    </source>
</evidence>
<dbReference type="InterPro" id="IPR050834">
    <property type="entry name" value="Glycosyltransf_2"/>
</dbReference>
<keyword evidence="3" id="KW-0808">Transferase</keyword>
<sequence length="345" mass="37419">MRLTRPVPLRTRPTVSVVVPCYNYGHFLPDAVSSALDQSGLDMEVLVVDDASTDDSADVARRLAAADARVRVLTHPQNKGHIATYNDGLAEVRGDYVVLLSADDLLTPDSLSRSVALLERHPSVALAYGLPVSFTGTPPTPSARVTGWSLWSGDSWLRRVCATARNPIVNPEVVLRRSVMDEIGGYDARHPFAADLLLWMQAAQRGDVGRVNGAHQALYRVHGQNMTTTDFAGVLANQRNVRAAFEELFAASPGRTDLQLTASRAIATEAVREARLARASGDAATVAGLSELARTAYPPVTGTRGWRALHRDPSGPAAGLEHRVLTRSHALRWSARSRRWRLVGT</sequence>
<gene>
    <name evidence="5" type="ORF">GCM10023350_54050</name>
</gene>
<accession>A0ABP8ZMW3</accession>
<protein>
    <submittedName>
        <fullName evidence="5">Glycosyltransferase</fullName>
    </submittedName>
</protein>
<dbReference type="RefSeq" id="WP_345530290.1">
    <property type="nucleotide sequence ID" value="NZ_BAABKN010000043.1"/>
</dbReference>
<evidence type="ECO:0000313" key="6">
    <source>
        <dbReference type="Proteomes" id="UP001499882"/>
    </source>
</evidence>
<comment type="similarity">
    <text evidence="1">Belongs to the glycosyltransferase 2 family.</text>
</comment>
<dbReference type="Pfam" id="PF00535">
    <property type="entry name" value="Glycos_transf_2"/>
    <property type="match status" value="1"/>
</dbReference>